<gene>
    <name evidence="2" type="ORF">DQX05_27230</name>
</gene>
<dbReference type="Gene3D" id="3.40.50.720">
    <property type="entry name" value="NAD(P)-binding Rossmann-like Domain"/>
    <property type="match status" value="1"/>
</dbReference>
<evidence type="ECO:0000313" key="2">
    <source>
        <dbReference type="EMBL" id="RJG17832.1"/>
    </source>
</evidence>
<dbReference type="InterPro" id="IPR027051">
    <property type="entry name" value="XdhC_Rossmann_dom"/>
</dbReference>
<dbReference type="Proteomes" id="UP000266177">
    <property type="component" value="Unassembled WGS sequence"/>
</dbReference>
<reference evidence="2 3" key="1">
    <citation type="submission" date="2018-09" db="EMBL/GenBank/DDBJ databases">
        <title>Paenibacillus SK2017-BO5.</title>
        <authorList>
            <person name="Piskunova J.V."/>
            <person name="Dubiley S.A."/>
            <person name="Severinov K.V."/>
        </authorList>
    </citation>
    <scope>NUCLEOTIDE SEQUENCE [LARGE SCALE GENOMIC DNA]</scope>
    <source>
        <strain evidence="2 3">BO5</strain>
    </source>
</reference>
<dbReference type="Pfam" id="PF13478">
    <property type="entry name" value="XdhC_C"/>
    <property type="match status" value="1"/>
</dbReference>
<accession>A0A3A3GBH7</accession>
<proteinExistence type="predicted"/>
<dbReference type="OrthoDB" id="9773039at2"/>
<protein>
    <recommendedName>
        <fullName evidence="1">XdhC Rossmann domain-containing protein</fullName>
    </recommendedName>
</protein>
<evidence type="ECO:0000313" key="3">
    <source>
        <dbReference type="Proteomes" id="UP000266177"/>
    </source>
</evidence>
<dbReference type="AlphaFoldDB" id="A0A3A3GBH7"/>
<organism evidence="2 3">
    <name type="scientific">Paenibacillus thiaminolyticus</name>
    <name type="common">Bacillus thiaminolyticus</name>
    <dbReference type="NCBI Taxonomy" id="49283"/>
    <lineage>
        <taxon>Bacteria</taxon>
        <taxon>Bacillati</taxon>
        <taxon>Bacillota</taxon>
        <taxon>Bacilli</taxon>
        <taxon>Bacillales</taxon>
        <taxon>Paenibacillaceae</taxon>
        <taxon>Paenibacillus</taxon>
    </lineage>
</organism>
<comment type="caution">
    <text evidence="2">The sequence shown here is derived from an EMBL/GenBank/DDBJ whole genome shotgun (WGS) entry which is preliminary data.</text>
</comment>
<name>A0A3A3GBH7_PANTH</name>
<dbReference type="EMBL" id="QYZD01000045">
    <property type="protein sequence ID" value="RJG17832.1"/>
    <property type="molecule type" value="Genomic_DNA"/>
</dbReference>
<feature type="domain" description="XdhC Rossmann" evidence="1">
    <location>
        <begin position="37"/>
        <end position="63"/>
    </location>
</feature>
<evidence type="ECO:0000259" key="1">
    <source>
        <dbReference type="Pfam" id="PF13478"/>
    </source>
</evidence>
<sequence length="79" mass="8853">MIACCLRPCCKWTSSIWEFLPPRRRTSRLLGGTSIPEHVHSPIGLPIGADGPDEIAISIMAEIISKLRLRHKKESECRS</sequence>